<dbReference type="PANTHER" id="PTHR43341">
    <property type="entry name" value="AMINO ACID PERMEASE"/>
    <property type="match status" value="1"/>
</dbReference>
<organism evidence="10 11">
    <name type="scientific">Aureobasidium melanogenum</name>
    <name type="common">Aureobasidium pullulans var. melanogenum</name>
    <dbReference type="NCBI Taxonomy" id="46634"/>
    <lineage>
        <taxon>Eukaryota</taxon>
        <taxon>Fungi</taxon>
        <taxon>Dikarya</taxon>
        <taxon>Ascomycota</taxon>
        <taxon>Pezizomycotina</taxon>
        <taxon>Dothideomycetes</taxon>
        <taxon>Dothideomycetidae</taxon>
        <taxon>Dothideales</taxon>
        <taxon>Saccotheciaceae</taxon>
        <taxon>Aureobasidium</taxon>
    </lineage>
</organism>
<sequence length="565" mass="62613">MATASSSKIDDKSIPVQETQDEDDIGDVVSISHLHRTLNHRQIQLIAIGGSIGTGLFVSIGYGLIEGGPGSLFIAFTMYSIWLASVNNSMAEMATFMPVAGGWVRMATHWVDEAFGFMLGWNFLLYELCLIPFEISALNLVLTFWRDDIPVWAVCLACTILYGLLNIFAVKWYGESEFWLASGKVLLILIVFCFTFITMVGGNPKHDAYGFRYWRDPGSFAEYVTTGSLGRFQGYLAALFQAAFTIVGPEYLSMVAGEAVNPRKTIKSAFKATYMRYGIFFIGGALCCGIVVPYNDAGLIAKLNGDGSGTGAASPYVVAMSNLGIEVLPDITNALLVTSIFSAGNSYVYCSMRSLYAMSIDGHAPKFFTKCNKNGVPIYAFVVPMLFSLLSFLSISSGSAKVITWLANLTQASQMINYIGMSVVYLFFYRALKVQGISRNTLPYRGYWQPFCGWFGLCAMVFTVIMYGYTTFLPGWWNTGTFFSYYTMVFVAIVTYSGWKFIKKSKLVKAHEADLVWERPLIDAYEASLVGDLSKGFWDDCAKDLGLRKRRHIVEDSIEMDSMGS</sequence>
<keyword evidence="4" id="KW-0029">Amino-acid transport</keyword>
<evidence type="ECO:0000256" key="5">
    <source>
        <dbReference type="ARBA" id="ARBA00022989"/>
    </source>
</evidence>
<dbReference type="InterPro" id="IPR004841">
    <property type="entry name" value="AA-permease/SLC12A_dom"/>
</dbReference>
<dbReference type="AlphaFoldDB" id="A0A9P8K7F6"/>
<keyword evidence="5 8" id="KW-1133">Transmembrane helix</keyword>
<dbReference type="InterPro" id="IPR050524">
    <property type="entry name" value="APC_YAT"/>
</dbReference>
<dbReference type="EMBL" id="JAHFYH010000038">
    <property type="protein sequence ID" value="KAH0220352.1"/>
    <property type="molecule type" value="Genomic_DNA"/>
</dbReference>
<evidence type="ECO:0000256" key="6">
    <source>
        <dbReference type="ARBA" id="ARBA00023136"/>
    </source>
</evidence>
<feature type="transmembrane region" description="Helical" evidence="8">
    <location>
        <begin position="45"/>
        <end position="65"/>
    </location>
</feature>
<feature type="transmembrane region" description="Helical" evidence="8">
    <location>
        <begin position="415"/>
        <end position="432"/>
    </location>
</feature>
<keyword evidence="6 8" id="KW-0472">Membrane</keyword>
<feature type="region of interest" description="Disordered" evidence="7">
    <location>
        <begin position="1"/>
        <end position="21"/>
    </location>
</feature>
<evidence type="ECO:0000256" key="4">
    <source>
        <dbReference type="ARBA" id="ARBA00022970"/>
    </source>
</evidence>
<name>A0A9P8K7F6_AURME</name>
<evidence type="ECO:0000256" key="3">
    <source>
        <dbReference type="ARBA" id="ARBA00022692"/>
    </source>
</evidence>
<dbReference type="PANTHER" id="PTHR43341:SF6">
    <property type="entry name" value="AMINO ACID TRANSPORTER (EUROFUNG)"/>
    <property type="match status" value="1"/>
</dbReference>
<proteinExistence type="predicted"/>
<feature type="transmembrane region" description="Helical" evidence="8">
    <location>
        <begin position="376"/>
        <end position="395"/>
    </location>
</feature>
<dbReference type="Pfam" id="PF00324">
    <property type="entry name" value="AA_permease"/>
    <property type="match status" value="1"/>
</dbReference>
<dbReference type="Proteomes" id="UP000767238">
    <property type="component" value="Unassembled WGS sequence"/>
</dbReference>
<evidence type="ECO:0000256" key="1">
    <source>
        <dbReference type="ARBA" id="ARBA00004141"/>
    </source>
</evidence>
<protein>
    <submittedName>
        <fullName evidence="10">Amino acid permease</fullName>
    </submittedName>
</protein>
<evidence type="ECO:0000256" key="8">
    <source>
        <dbReference type="SAM" id="Phobius"/>
    </source>
</evidence>
<feature type="domain" description="Amino acid permease/ SLC12A" evidence="9">
    <location>
        <begin position="43"/>
        <end position="509"/>
    </location>
</feature>
<feature type="transmembrane region" description="Helical" evidence="8">
    <location>
        <begin position="482"/>
        <end position="499"/>
    </location>
</feature>
<evidence type="ECO:0000313" key="11">
    <source>
        <dbReference type="Proteomes" id="UP000767238"/>
    </source>
</evidence>
<dbReference type="FunFam" id="1.20.1740.10:FF:000006">
    <property type="entry name" value="General amino acid permease"/>
    <property type="match status" value="1"/>
</dbReference>
<feature type="transmembrane region" description="Helical" evidence="8">
    <location>
        <begin position="185"/>
        <end position="202"/>
    </location>
</feature>
<feature type="transmembrane region" description="Helical" evidence="8">
    <location>
        <begin position="151"/>
        <end position="173"/>
    </location>
</feature>
<dbReference type="GO" id="GO:0015171">
    <property type="term" value="F:amino acid transmembrane transporter activity"/>
    <property type="evidence" value="ECO:0007669"/>
    <property type="project" value="TreeGrafter"/>
</dbReference>
<evidence type="ECO:0000313" key="10">
    <source>
        <dbReference type="EMBL" id="KAH0220352.1"/>
    </source>
</evidence>
<feature type="transmembrane region" description="Helical" evidence="8">
    <location>
        <begin position="232"/>
        <end position="253"/>
    </location>
</feature>
<keyword evidence="2" id="KW-0813">Transport</keyword>
<feature type="transmembrane region" description="Helical" evidence="8">
    <location>
        <begin position="452"/>
        <end position="470"/>
    </location>
</feature>
<dbReference type="PIRSF" id="PIRSF006060">
    <property type="entry name" value="AA_transporter"/>
    <property type="match status" value="1"/>
</dbReference>
<evidence type="ECO:0000256" key="7">
    <source>
        <dbReference type="SAM" id="MobiDB-lite"/>
    </source>
</evidence>
<keyword evidence="3 8" id="KW-0812">Transmembrane</keyword>
<comment type="subcellular location">
    <subcellularLocation>
        <location evidence="1">Membrane</location>
        <topology evidence="1">Multi-pass membrane protein</topology>
    </subcellularLocation>
</comment>
<evidence type="ECO:0000256" key="2">
    <source>
        <dbReference type="ARBA" id="ARBA00022448"/>
    </source>
</evidence>
<reference evidence="10" key="2">
    <citation type="submission" date="2021-08" db="EMBL/GenBank/DDBJ databases">
        <authorList>
            <person name="Gostincar C."/>
            <person name="Sun X."/>
            <person name="Song Z."/>
            <person name="Gunde-Cimerman N."/>
        </authorList>
    </citation>
    <scope>NUCLEOTIDE SEQUENCE</scope>
    <source>
        <strain evidence="10">EXF-8016</strain>
    </source>
</reference>
<evidence type="ECO:0000259" key="9">
    <source>
        <dbReference type="Pfam" id="PF00324"/>
    </source>
</evidence>
<dbReference type="Gene3D" id="1.20.1740.10">
    <property type="entry name" value="Amino acid/polyamine transporter I"/>
    <property type="match status" value="1"/>
</dbReference>
<comment type="caution">
    <text evidence="10">The sequence shown here is derived from an EMBL/GenBank/DDBJ whole genome shotgun (WGS) entry which is preliminary data.</text>
</comment>
<reference evidence="10" key="1">
    <citation type="journal article" date="2021" name="J Fungi (Basel)">
        <title>Virulence traits and population genomics of the black yeast Aureobasidium melanogenum.</title>
        <authorList>
            <person name="Cernosa A."/>
            <person name="Sun X."/>
            <person name="Gostincar C."/>
            <person name="Fang C."/>
            <person name="Gunde-Cimerman N."/>
            <person name="Song Z."/>
        </authorList>
    </citation>
    <scope>NUCLEOTIDE SEQUENCE</scope>
    <source>
        <strain evidence="10">EXF-8016</strain>
    </source>
</reference>
<accession>A0A9P8K7F6</accession>
<feature type="transmembrane region" description="Helical" evidence="8">
    <location>
        <begin position="331"/>
        <end position="350"/>
    </location>
</feature>
<dbReference type="GO" id="GO:0016020">
    <property type="term" value="C:membrane"/>
    <property type="evidence" value="ECO:0007669"/>
    <property type="project" value="UniProtKB-SubCell"/>
</dbReference>
<feature type="transmembrane region" description="Helical" evidence="8">
    <location>
        <begin position="274"/>
        <end position="294"/>
    </location>
</feature>
<gene>
    <name evidence="10" type="ORF">KCV03_g5602</name>
</gene>
<dbReference type="OrthoDB" id="10062876at2759"/>
<feature type="transmembrane region" description="Helical" evidence="8">
    <location>
        <begin position="123"/>
        <end position="145"/>
    </location>
</feature>
<feature type="non-terminal residue" evidence="10">
    <location>
        <position position="565"/>
    </location>
</feature>